<feature type="compositionally biased region" description="Polar residues" evidence="1">
    <location>
        <begin position="308"/>
        <end position="323"/>
    </location>
</feature>
<evidence type="ECO:0000256" key="2">
    <source>
        <dbReference type="SAM" id="SignalP"/>
    </source>
</evidence>
<feature type="chain" id="PRO_5014133135" evidence="2">
    <location>
        <begin position="19"/>
        <end position="1611"/>
    </location>
</feature>
<feature type="region of interest" description="Disordered" evidence="1">
    <location>
        <begin position="822"/>
        <end position="849"/>
    </location>
</feature>
<gene>
    <name evidence="3" type="ORF">BOVATA_016750</name>
</gene>
<name>A0A2H6KB10_9APIC</name>
<reference evidence="3 4" key="1">
    <citation type="journal article" date="2017" name="BMC Genomics">
        <title>Whole-genome assembly of Babesia ovata and comparative genomics between closely related pathogens.</title>
        <authorList>
            <person name="Yamagishi J."/>
            <person name="Asada M."/>
            <person name="Hakimi H."/>
            <person name="Tanaka T.Q."/>
            <person name="Sugimoto C."/>
            <person name="Kawazu S."/>
        </authorList>
    </citation>
    <scope>NUCLEOTIDE SEQUENCE [LARGE SCALE GENOMIC DNA]</scope>
    <source>
        <strain evidence="3 4">Miyake</strain>
    </source>
</reference>
<dbReference type="RefSeq" id="XP_028866425.1">
    <property type="nucleotide sequence ID" value="XM_029010592.1"/>
</dbReference>
<comment type="caution">
    <text evidence="3">The sequence shown here is derived from an EMBL/GenBank/DDBJ whole genome shotgun (WGS) entry which is preliminary data.</text>
</comment>
<evidence type="ECO:0000313" key="3">
    <source>
        <dbReference type="EMBL" id="GBE60182.1"/>
    </source>
</evidence>
<evidence type="ECO:0000256" key="1">
    <source>
        <dbReference type="SAM" id="MobiDB-lite"/>
    </source>
</evidence>
<dbReference type="Proteomes" id="UP000236319">
    <property type="component" value="Unassembled WGS sequence"/>
</dbReference>
<feature type="compositionally biased region" description="Low complexity" evidence="1">
    <location>
        <begin position="236"/>
        <end position="251"/>
    </location>
</feature>
<feature type="compositionally biased region" description="Basic and acidic residues" evidence="1">
    <location>
        <begin position="840"/>
        <end position="849"/>
    </location>
</feature>
<dbReference type="VEuPathDB" id="PiroplasmaDB:BOVATA_016750"/>
<evidence type="ECO:0000313" key="4">
    <source>
        <dbReference type="Proteomes" id="UP000236319"/>
    </source>
</evidence>
<feature type="signal peptide" evidence="2">
    <location>
        <begin position="1"/>
        <end position="18"/>
    </location>
</feature>
<organism evidence="3 4">
    <name type="scientific">Babesia ovata</name>
    <dbReference type="NCBI Taxonomy" id="189622"/>
    <lineage>
        <taxon>Eukaryota</taxon>
        <taxon>Sar</taxon>
        <taxon>Alveolata</taxon>
        <taxon>Apicomplexa</taxon>
        <taxon>Aconoidasida</taxon>
        <taxon>Piroplasmida</taxon>
        <taxon>Babesiidae</taxon>
        <taxon>Babesia</taxon>
    </lineage>
</organism>
<feature type="compositionally biased region" description="Polar residues" evidence="1">
    <location>
        <begin position="212"/>
        <end position="221"/>
    </location>
</feature>
<sequence length="1611" mass="173918">MELYLVLVSIISLWSVQAAPVLHNPFEVDAPLPLINLLQIGGIGSDAISDVSPSSTENAGSGLLAGEGTSDVQHGAPADAHASPDTPTGTQGVPAVSAEVTQSGEHMNTAGLATNAQYGNVTDNAGFPVAGETAAPGLQNGNAVGQDTSQQPTMDATGAGQTSSMPSVPTTDNMFSSSNPVSPQGSDTITSGAPSEHVAPEGSAVNTAYNAESAPSATTEVSAGDFPSIDSSAHGAAPSESSATSPAHSPAENANGDVAAGKNSVEEMIVPSTAPLTYGAPGSTEGADGTAAATTDSSTGLATDSTSQTEASPASDTPASDNAQPAEANAEASQAGDAGSIEPGSTESAATGESTDEPATLSTEAPPSTLIGEEAPTEQAPEIPSDSYNKEDMEKNSDATKIDLGDVIEGGNQGLSKITDGVDQEWLNKESTAESIQQKLPEGTGYTYNKSARMLTPVVQQPKRMGGVLQTLIDKEAEIRRRTEQAVHIEHDLRLRVTRETAEVVALLTNEDLFELKRSHPLVFTRIVEPLKVSVAMGQLNKSANTIVSTYDRNWYVRATPKEKADLLANIRRDTGRANLFASKVKKPKTMTPEKASVYQRLDEFFNDYQCQKVIRGNQVAKQMLRMFSESSGLYVAPFYTDVVPTLGSLWMIARFEKFYSQSEMLRAEVLSKSLPQMVGRFMVMVENGTLLPTSTELQANLYSLATMLSKIMDGVAGASKFMGKRKFYGFMGMCDAGCARGIETDAPDGDATKKFVLNKQREILRWVSFYLRDDLLRIDTTVQKTMLELMFRTTNSEEFVLSPKNVKLHLKSEIVKSNAPSMLELPRRHAKQTKQPKPQKPEKKVDDKERKVLMGRFMSGYRLPGRRVNNNVDFRDIAPYNAFKTPAKLVASLDNGLLAMLEVISDVVNLTTAGDSSNLYFQAFNTWVQLQSFHAAIHAFEPSTSRRKTTSKTLGAVFRFLNMSASAHIESMPRQFLPFASLILQLSFYFQNSVDGYERGKLKGIKNFFKGLLKFGLRSRMGPSNFDELQSYFETQVVYNKARYNIGRAVVAKLTSDFKMMFLGKPAIPTPIIQLITVYVGLWTRGSAASLDFADPSIDPVRKAFFLGYLSNKSDLSTLATEIIVQHCASKAPVLHLGCLKANDKGRSSCKQFSVRTNKRDVLKLMQTLDATFEDPLDIVRVASDTARRCSAMPARTGIRSSDKNPRDRDVTMLFSELAMRYHCYKAQVTAAGQLVKILSNLKDQSAVQSTIENFFSTMRTITIKQSTLKENGPTLVCPFMDDAPDDLRNRHRSRIVAYVMDRVSSRRGALGILKKLGSIFGGGSSGAIKGSVSSRGPLDKIAGCIFVGTRSYDGILFHGGFAPPEKIPIPESVAVRPGEGRVVYDGGNFVSEIEALAPSTGVKAVTLEQQNGQTRRKYVMESGDKFGEISFATKFKDFVVRAHVLTTAAALRGMGYDIGRFIWCGYEHGWVADFALQNVIGNSDIPVFNGNYWVLSKQMVVSDVVGQKVPIKNGEQIKDTSVQNVNVEVKSGDGNSIARYPSNQGSPSSFITSGDETTFTFDTGYGNVSPAAVRDLVRNAEFDSATNTLVINLDAPGAVLQGSPISSTG</sequence>
<feature type="compositionally biased region" description="Low complexity" evidence="1">
    <location>
        <begin position="282"/>
        <end position="307"/>
    </location>
</feature>
<feature type="region of interest" description="Disordered" evidence="1">
    <location>
        <begin position="127"/>
        <end position="200"/>
    </location>
</feature>
<feature type="region of interest" description="Disordered" evidence="1">
    <location>
        <begin position="49"/>
        <end position="93"/>
    </location>
</feature>
<feature type="region of interest" description="Disordered" evidence="1">
    <location>
        <begin position="212"/>
        <end position="258"/>
    </location>
</feature>
<dbReference type="EMBL" id="BDSA01000002">
    <property type="protein sequence ID" value="GBE60182.1"/>
    <property type="molecule type" value="Genomic_DNA"/>
</dbReference>
<dbReference type="OrthoDB" id="329794at2759"/>
<accession>A0A2H6KB10</accession>
<feature type="compositionally biased region" description="Polar residues" evidence="1">
    <location>
        <begin position="343"/>
        <end position="353"/>
    </location>
</feature>
<protein>
    <submittedName>
        <fullName evidence="3">Rhoptry neck protein, putative</fullName>
    </submittedName>
</protein>
<proteinExistence type="predicted"/>
<dbReference type="GeneID" id="39873952"/>
<keyword evidence="4" id="KW-1185">Reference proteome</keyword>
<feature type="region of interest" description="Disordered" evidence="1">
    <location>
        <begin position="274"/>
        <end position="394"/>
    </location>
</feature>
<keyword evidence="2" id="KW-0732">Signal</keyword>
<feature type="compositionally biased region" description="Polar residues" evidence="1">
    <location>
        <begin position="139"/>
        <end position="193"/>
    </location>
</feature>